<reference evidence="3" key="1">
    <citation type="submission" date="2015-07" db="EMBL/GenBank/DDBJ databases">
        <authorList>
            <person name="Noorani M."/>
        </authorList>
    </citation>
    <scope>NUCLEOTIDE SEQUENCE [LARGE SCALE GENOMIC DNA]</scope>
    <source>
        <strain evidence="3">ATCC 27428</strain>
    </source>
</reference>
<protein>
    <submittedName>
        <fullName evidence="2">DNA replicative helicase MCM subunit Mcm2 (Cdc46/Mcm family)</fullName>
    </submittedName>
</protein>
<keyword evidence="2" id="KW-0347">Helicase</keyword>
<dbReference type="AlphaFoldDB" id="A0A2N8NNF8"/>
<keyword evidence="2" id="KW-0067">ATP-binding</keyword>
<feature type="region of interest" description="Disordered" evidence="1">
    <location>
        <begin position="387"/>
        <end position="446"/>
    </location>
</feature>
<evidence type="ECO:0000313" key="5">
    <source>
        <dbReference type="Proteomes" id="UP000528608"/>
    </source>
</evidence>
<dbReference type="Proteomes" id="UP000235945">
    <property type="component" value="Unassembled WGS sequence"/>
</dbReference>
<proteinExistence type="predicted"/>
<name>A0A2N8NNF8_STREU</name>
<reference evidence="4" key="2">
    <citation type="submission" date="2015-07" db="EMBL/GenBank/DDBJ databases">
        <authorList>
            <person name="Graham D.E."/>
            <person name="Giannone R.J."/>
            <person name="Gulvik C.A."/>
            <person name="Hettich R.L."/>
            <person name="Klingeman D.M."/>
            <person name="Mahan K.M."/>
            <person name="Parry R.J."/>
            <person name="Spain J.C."/>
        </authorList>
    </citation>
    <scope>NUCLEOTIDE SEQUENCE [LARGE SCALE GENOMIC DNA]</scope>
    <source>
        <strain evidence="4">ATCC 27428</strain>
    </source>
</reference>
<keyword evidence="2" id="KW-0547">Nucleotide-binding</keyword>
<keyword evidence="2" id="KW-0378">Hydrolase</keyword>
<evidence type="ECO:0000256" key="1">
    <source>
        <dbReference type="SAM" id="MobiDB-lite"/>
    </source>
</evidence>
<dbReference type="OrthoDB" id="6272730at2"/>
<feature type="compositionally biased region" description="Low complexity" evidence="1">
    <location>
        <begin position="387"/>
        <end position="403"/>
    </location>
</feature>
<feature type="compositionally biased region" description="Basic and acidic residues" evidence="1">
    <location>
        <begin position="436"/>
        <end position="446"/>
    </location>
</feature>
<dbReference type="Pfam" id="PF13148">
    <property type="entry name" value="DUF3987"/>
    <property type="match status" value="1"/>
</dbReference>
<dbReference type="RefSeq" id="WP_102921492.1">
    <property type="nucleotide sequence ID" value="NZ_JACHJF010000049.1"/>
</dbReference>
<evidence type="ECO:0000313" key="2">
    <source>
        <dbReference type="EMBL" id="MBB5123215.1"/>
    </source>
</evidence>
<organism evidence="3 4">
    <name type="scientific">Streptomyces eurocidicus</name>
    <name type="common">Streptoverticillium eurocidicus</name>
    <dbReference type="NCBI Taxonomy" id="66423"/>
    <lineage>
        <taxon>Bacteria</taxon>
        <taxon>Bacillati</taxon>
        <taxon>Actinomycetota</taxon>
        <taxon>Actinomycetes</taxon>
        <taxon>Kitasatosporales</taxon>
        <taxon>Streptomycetaceae</taxon>
        <taxon>Streptomyces</taxon>
    </lineage>
</organism>
<dbReference type="InterPro" id="IPR025048">
    <property type="entry name" value="DUF3987"/>
</dbReference>
<dbReference type="EMBL" id="LGUI01000012">
    <property type="protein sequence ID" value="PNE30309.1"/>
    <property type="molecule type" value="Genomic_DNA"/>
</dbReference>
<dbReference type="Proteomes" id="UP000528608">
    <property type="component" value="Unassembled WGS sequence"/>
</dbReference>
<dbReference type="EMBL" id="JACHJF010000049">
    <property type="protein sequence ID" value="MBB5123215.1"/>
    <property type="molecule type" value="Genomic_DNA"/>
</dbReference>
<comment type="caution">
    <text evidence="3">The sequence shown here is derived from an EMBL/GenBank/DDBJ whole genome shotgun (WGS) entry which is preliminary data.</text>
</comment>
<evidence type="ECO:0000313" key="4">
    <source>
        <dbReference type="Proteomes" id="UP000235945"/>
    </source>
</evidence>
<gene>
    <name evidence="3" type="ORF">AF335_28930</name>
    <name evidence="2" type="ORF">FHS36_006695</name>
</gene>
<sequence length="446" mass="47948">MSAPDYRTMCTGRLRAAVDSLAPHVEWSPAGLLVSLLCAFSAMLPETRVQRGSGTMPLVLHVLLCGDTGEGKGQSWGVAATVAKDANDTFMSGHIINGVVGGAGLIQAIANRGGHALIVDTEYARVLRAGRRQANLSQTLRDLWDGATVATSRAKEPVEVDEPRVSIMGHITPAEFRACMSTTDRDGGSYNRLIIVPVEQIRWLSERHVMPAHIIPDIGEAMARAIRHGQRAKLVTLTDDAYDAADIIRKDLLTMARESQGLKAFAARCNEQVRRIAALFALFDLRTKITVDDLKAAAALVRYTMESVEMFIGENDAPKAKREPRSLMEKVRDRIEMYGGKATSSELLPFVGASAAEVRALPGIVVGPEPQGNGGRPAIVYRLADAQPAPAPAAETSPAPETAAPKEEIPVPRPHRRPVTPAPEKPAAQPAVPAPAREENPFRAAL</sequence>
<evidence type="ECO:0000313" key="3">
    <source>
        <dbReference type="EMBL" id="PNE30309.1"/>
    </source>
</evidence>
<accession>A0A2N8NNF8</accession>
<keyword evidence="4" id="KW-1185">Reference proteome</keyword>
<dbReference type="GO" id="GO:0004386">
    <property type="term" value="F:helicase activity"/>
    <property type="evidence" value="ECO:0007669"/>
    <property type="project" value="UniProtKB-KW"/>
</dbReference>
<reference evidence="2 5" key="3">
    <citation type="submission" date="2020-08" db="EMBL/GenBank/DDBJ databases">
        <title>Genomic Encyclopedia of Type Strains, Phase III (KMG-III): the genomes of soil and plant-associated and newly described type strains.</title>
        <authorList>
            <person name="Whitman W."/>
        </authorList>
    </citation>
    <scope>NUCLEOTIDE SEQUENCE [LARGE SCALE GENOMIC DNA]</scope>
    <source>
        <strain evidence="2 5">CECT 3259</strain>
    </source>
</reference>
<feature type="compositionally biased region" description="Low complexity" evidence="1">
    <location>
        <begin position="425"/>
        <end position="435"/>
    </location>
</feature>